<dbReference type="InterPro" id="IPR002871">
    <property type="entry name" value="NIF_FeS_clus_asmbl_NifU_N"/>
</dbReference>
<dbReference type="SUPFAM" id="SSF82649">
    <property type="entry name" value="SufE/NifU"/>
    <property type="match status" value="1"/>
</dbReference>
<evidence type="ECO:0000313" key="2">
    <source>
        <dbReference type="EMBL" id="OGH71123.1"/>
    </source>
</evidence>
<dbReference type="Gene3D" id="3.90.1010.10">
    <property type="match status" value="1"/>
</dbReference>
<feature type="domain" description="NIF system FeS cluster assembly NifU N-terminal" evidence="1">
    <location>
        <begin position="5"/>
        <end position="120"/>
    </location>
</feature>
<organism evidence="2 3">
    <name type="scientific">Candidatus Magasanikbacteria bacterium RIFCSPHIGHO2_02_FULL_51_14</name>
    <dbReference type="NCBI Taxonomy" id="1798683"/>
    <lineage>
        <taxon>Bacteria</taxon>
        <taxon>Candidatus Magasanikiibacteriota</taxon>
    </lineage>
</organism>
<evidence type="ECO:0000259" key="1">
    <source>
        <dbReference type="Pfam" id="PF01592"/>
    </source>
</evidence>
<dbReference type="GO" id="GO:0005506">
    <property type="term" value="F:iron ion binding"/>
    <property type="evidence" value="ECO:0007669"/>
    <property type="project" value="InterPro"/>
</dbReference>
<reference evidence="2 3" key="1">
    <citation type="journal article" date="2016" name="Nat. Commun.">
        <title>Thousands of microbial genomes shed light on interconnected biogeochemical processes in an aquifer system.</title>
        <authorList>
            <person name="Anantharaman K."/>
            <person name="Brown C.T."/>
            <person name="Hug L.A."/>
            <person name="Sharon I."/>
            <person name="Castelle C.J."/>
            <person name="Probst A.J."/>
            <person name="Thomas B.C."/>
            <person name="Singh A."/>
            <person name="Wilkins M.J."/>
            <person name="Karaoz U."/>
            <person name="Brodie E.L."/>
            <person name="Williams K.H."/>
            <person name="Hubbard S.S."/>
            <person name="Banfield J.F."/>
        </authorList>
    </citation>
    <scope>NUCLEOTIDE SEQUENCE [LARGE SCALE GENOMIC DNA]</scope>
</reference>
<dbReference type="EMBL" id="MFQE01000033">
    <property type="protein sequence ID" value="OGH71123.1"/>
    <property type="molecule type" value="Genomic_DNA"/>
</dbReference>
<proteinExistence type="predicted"/>
<gene>
    <name evidence="2" type="ORF">A3C90_03070</name>
</gene>
<dbReference type="Pfam" id="PF01592">
    <property type="entry name" value="NifU_N"/>
    <property type="match status" value="1"/>
</dbReference>
<dbReference type="GO" id="GO:0051536">
    <property type="term" value="F:iron-sulfur cluster binding"/>
    <property type="evidence" value="ECO:0007669"/>
    <property type="project" value="InterPro"/>
</dbReference>
<protein>
    <recommendedName>
        <fullName evidence="1">NIF system FeS cluster assembly NifU N-terminal domain-containing protein</fullName>
    </recommendedName>
</protein>
<evidence type="ECO:0000313" key="3">
    <source>
        <dbReference type="Proteomes" id="UP000177457"/>
    </source>
</evidence>
<dbReference type="PANTHER" id="PTHR10093">
    <property type="entry name" value="IRON-SULFUR CLUSTER ASSEMBLY ENZYME NIFU HOMOLOG"/>
    <property type="match status" value="1"/>
</dbReference>
<sequence>MDEIYREYILDLYRNPLNKKTLADFDVQHREYNPHCGDDIEVFIKFDEDGRVADIGHQGTGCAISQAAVSLIMEYVKGKAKEEILVISDSTMIELLGIPISPMRMKCATLGLQAIRKGIEHGLNEFNESKRI</sequence>
<dbReference type="AlphaFoldDB" id="A0A1F6MI36"/>
<dbReference type="CDD" id="cd06664">
    <property type="entry name" value="IscU_like"/>
    <property type="match status" value="1"/>
</dbReference>
<name>A0A1F6MI36_9BACT</name>
<dbReference type="Proteomes" id="UP000177457">
    <property type="component" value="Unassembled WGS sequence"/>
</dbReference>
<dbReference type="STRING" id="1798683.A3C90_03070"/>
<comment type="caution">
    <text evidence="2">The sequence shown here is derived from an EMBL/GenBank/DDBJ whole genome shotgun (WGS) entry which is preliminary data.</text>
</comment>
<accession>A0A1F6MI36</accession>
<dbReference type="GO" id="GO:0016226">
    <property type="term" value="P:iron-sulfur cluster assembly"/>
    <property type="evidence" value="ECO:0007669"/>
    <property type="project" value="InterPro"/>
</dbReference>